<evidence type="ECO:0000313" key="2">
    <source>
        <dbReference type="EMBL" id="QSS61992.1"/>
    </source>
</evidence>
<dbReference type="EMBL" id="CP069111">
    <property type="protein sequence ID" value="QSS61992.1"/>
    <property type="molecule type" value="Genomic_DNA"/>
</dbReference>
<feature type="compositionally biased region" description="Basic and acidic residues" evidence="1">
    <location>
        <begin position="81"/>
        <end position="105"/>
    </location>
</feature>
<dbReference type="Proteomes" id="UP000663671">
    <property type="component" value="Chromosome 5"/>
</dbReference>
<evidence type="ECO:0000256" key="1">
    <source>
        <dbReference type="SAM" id="MobiDB-lite"/>
    </source>
</evidence>
<evidence type="ECO:0000313" key="3">
    <source>
        <dbReference type="Proteomes" id="UP000663671"/>
    </source>
</evidence>
<sequence length="114" mass="13329">MDAPSASHLSTDKLLLLHHVLAVKQPLSQPDMTSKISQRWRWRWGWGCQMRDEADAGCGWRPRCFSSAEALRRCANPFHRASTDDAKHTRSKRGDMENRTEDPTRRWRKERGKK</sequence>
<gene>
    <name evidence="2" type="ORF">I7I51_04169</name>
</gene>
<protein>
    <submittedName>
        <fullName evidence="2">Uncharacterized protein</fullName>
    </submittedName>
</protein>
<feature type="region of interest" description="Disordered" evidence="1">
    <location>
        <begin position="76"/>
        <end position="114"/>
    </location>
</feature>
<name>A0A8A1MBW7_AJECA</name>
<dbReference type="AlphaFoldDB" id="A0A8A1MBW7"/>
<proteinExistence type="predicted"/>
<reference evidence="2" key="1">
    <citation type="submission" date="2021-01" db="EMBL/GenBank/DDBJ databases">
        <title>Chromosome-level genome assembly of a human fungal pathogen reveals clustering of transcriptionally co-regulated genes.</title>
        <authorList>
            <person name="Voorhies M."/>
            <person name="Cohen S."/>
            <person name="Shea T.P."/>
            <person name="Petrus S."/>
            <person name="Munoz J.F."/>
            <person name="Poplawski S."/>
            <person name="Goldman W.E."/>
            <person name="Michael T."/>
            <person name="Cuomo C.A."/>
            <person name="Sil A."/>
            <person name="Beyhan S."/>
        </authorList>
    </citation>
    <scope>NUCLEOTIDE SEQUENCE</scope>
    <source>
        <strain evidence="2">WU24</strain>
    </source>
</reference>
<dbReference type="VEuPathDB" id="FungiDB:I7I51_04169"/>
<accession>A0A8A1MBW7</accession>
<organism evidence="2 3">
    <name type="scientific">Ajellomyces capsulatus</name>
    <name type="common">Darling's disease fungus</name>
    <name type="synonym">Histoplasma capsulatum</name>
    <dbReference type="NCBI Taxonomy" id="5037"/>
    <lineage>
        <taxon>Eukaryota</taxon>
        <taxon>Fungi</taxon>
        <taxon>Dikarya</taxon>
        <taxon>Ascomycota</taxon>
        <taxon>Pezizomycotina</taxon>
        <taxon>Eurotiomycetes</taxon>
        <taxon>Eurotiomycetidae</taxon>
        <taxon>Onygenales</taxon>
        <taxon>Ajellomycetaceae</taxon>
        <taxon>Histoplasma</taxon>
    </lineage>
</organism>